<dbReference type="Pfam" id="PF26350">
    <property type="entry name" value="DUF8090"/>
    <property type="match status" value="1"/>
</dbReference>
<dbReference type="CDD" id="cd18032">
    <property type="entry name" value="DEXHc_RE_I_III_res"/>
    <property type="match status" value="1"/>
</dbReference>
<dbReference type="SUPFAM" id="SSF56024">
    <property type="entry name" value="Phospholipase D/nuclease"/>
    <property type="match status" value="1"/>
</dbReference>
<dbReference type="PROSITE" id="PS51194">
    <property type="entry name" value="HELICASE_CTER"/>
    <property type="match status" value="1"/>
</dbReference>
<feature type="domain" description="Helicase C-terminal" evidence="2">
    <location>
        <begin position="409"/>
        <end position="570"/>
    </location>
</feature>
<dbReference type="SMART" id="SM00487">
    <property type="entry name" value="DEXDc"/>
    <property type="match status" value="1"/>
</dbReference>
<dbReference type="InterPro" id="IPR021835">
    <property type="entry name" value="DUF3427"/>
</dbReference>
<dbReference type="Gene3D" id="3.40.50.300">
    <property type="entry name" value="P-loop containing nucleotide triphosphate hydrolases"/>
    <property type="match status" value="2"/>
</dbReference>
<name>A0A6N3DLY3_9FIRM</name>
<dbReference type="InterPro" id="IPR050742">
    <property type="entry name" value="Helicase_Restrict-Modif_Enz"/>
</dbReference>
<organism evidence="3">
    <name type="scientific">Thomasclavelia ramosa</name>
    <dbReference type="NCBI Taxonomy" id="1547"/>
    <lineage>
        <taxon>Bacteria</taxon>
        <taxon>Bacillati</taxon>
        <taxon>Bacillota</taxon>
        <taxon>Erysipelotrichia</taxon>
        <taxon>Erysipelotrichales</taxon>
        <taxon>Coprobacillaceae</taxon>
        <taxon>Thomasclavelia</taxon>
    </lineage>
</organism>
<dbReference type="AlphaFoldDB" id="A0A6N3DLY3"/>
<dbReference type="Pfam" id="PF13091">
    <property type="entry name" value="PLDc_2"/>
    <property type="match status" value="1"/>
</dbReference>
<protein>
    <submittedName>
        <fullName evidence="3">Type I restriction enzyme EcoKI subunit R</fullName>
    </submittedName>
</protein>
<dbReference type="RefSeq" id="WP_156635844.1">
    <property type="nucleotide sequence ID" value="NZ_CACRTL010000033.1"/>
</dbReference>
<dbReference type="SMART" id="SM00490">
    <property type="entry name" value="HELICc"/>
    <property type="match status" value="1"/>
</dbReference>
<evidence type="ECO:0000259" key="1">
    <source>
        <dbReference type="PROSITE" id="PS51192"/>
    </source>
</evidence>
<dbReference type="GO" id="GO:0005524">
    <property type="term" value="F:ATP binding"/>
    <property type="evidence" value="ECO:0007669"/>
    <property type="project" value="InterPro"/>
</dbReference>
<evidence type="ECO:0000259" key="2">
    <source>
        <dbReference type="PROSITE" id="PS51194"/>
    </source>
</evidence>
<dbReference type="GO" id="GO:0003677">
    <property type="term" value="F:DNA binding"/>
    <property type="evidence" value="ECO:0007669"/>
    <property type="project" value="InterPro"/>
</dbReference>
<evidence type="ECO:0000313" key="3">
    <source>
        <dbReference type="EMBL" id="VYU26763.1"/>
    </source>
</evidence>
<dbReference type="Pfam" id="PF04851">
    <property type="entry name" value="ResIII"/>
    <property type="match status" value="1"/>
</dbReference>
<dbReference type="PANTHER" id="PTHR47396:SF1">
    <property type="entry name" value="ATP-DEPENDENT HELICASE IRC3-RELATED"/>
    <property type="match status" value="1"/>
</dbReference>
<proteinExistence type="predicted"/>
<accession>A0A6N3DLY3</accession>
<dbReference type="InterPro" id="IPR027417">
    <property type="entry name" value="P-loop_NTPase"/>
</dbReference>
<dbReference type="InterPro" id="IPR014001">
    <property type="entry name" value="Helicase_ATP-bd"/>
</dbReference>
<dbReference type="CDD" id="cd09204">
    <property type="entry name" value="PLDc_N_DEXD_b2"/>
    <property type="match status" value="1"/>
</dbReference>
<feature type="domain" description="Helicase ATP-binding" evidence="1">
    <location>
        <begin position="214"/>
        <end position="364"/>
    </location>
</feature>
<dbReference type="InterPro" id="IPR001650">
    <property type="entry name" value="Helicase_C-like"/>
</dbReference>
<gene>
    <name evidence="3" type="ORF">CRLFYP8_00187</name>
</gene>
<dbReference type="EMBL" id="CACRTL010000033">
    <property type="protein sequence ID" value="VYU26763.1"/>
    <property type="molecule type" value="Genomic_DNA"/>
</dbReference>
<reference evidence="3" key="1">
    <citation type="submission" date="2019-11" db="EMBL/GenBank/DDBJ databases">
        <authorList>
            <person name="Feng L."/>
        </authorList>
    </citation>
    <scope>NUCLEOTIDE SEQUENCE</scope>
    <source>
        <strain evidence="3">CramosumLFYP8</strain>
    </source>
</reference>
<dbReference type="PANTHER" id="PTHR47396">
    <property type="entry name" value="TYPE I RESTRICTION ENZYME ECOKI R PROTEIN"/>
    <property type="match status" value="1"/>
</dbReference>
<dbReference type="InterPro" id="IPR058403">
    <property type="entry name" value="DUF8090"/>
</dbReference>
<dbReference type="GO" id="GO:0005829">
    <property type="term" value="C:cytosol"/>
    <property type="evidence" value="ECO:0007669"/>
    <property type="project" value="TreeGrafter"/>
</dbReference>
<dbReference type="PROSITE" id="PS51192">
    <property type="entry name" value="HELICASE_ATP_BIND_1"/>
    <property type="match status" value="1"/>
</dbReference>
<dbReference type="Pfam" id="PF00271">
    <property type="entry name" value="Helicase_C"/>
    <property type="match status" value="1"/>
</dbReference>
<dbReference type="SUPFAM" id="SSF52540">
    <property type="entry name" value="P-loop containing nucleoside triphosphate hydrolases"/>
    <property type="match status" value="1"/>
</dbReference>
<dbReference type="CDD" id="cd18799">
    <property type="entry name" value="SF2_C_EcoAI-like"/>
    <property type="match status" value="1"/>
</dbReference>
<dbReference type="InterPro" id="IPR025202">
    <property type="entry name" value="PLD-like_dom"/>
</dbReference>
<dbReference type="InterPro" id="IPR006935">
    <property type="entry name" value="Helicase/UvrB_N"/>
</dbReference>
<dbReference type="GO" id="GO:0016787">
    <property type="term" value="F:hydrolase activity"/>
    <property type="evidence" value="ECO:0007669"/>
    <property type="project" value="InterPro"/>
</dbReference>
<sequence>MDTLLQSKTLIDNKNKTKLLTNNYKQGIKISHELISQLNSCDTFYFSIAFINKSGLAVLKQSLINLKDRGIRGKIITSTYLGFNHPNVFKELLMFDNIEVRIFEDEEIDFHPKGYIFKHDTNFDIIVGSSNLTQSALSTNQEWNIKIQASICDDIVKEMIDEFNMQWLHSVPLTKSWISEYEKIYVPKPVIPVIKHKNIHPNLMQQEALASLTALRNNHKNKALLISATGTGKTYLSAFDVKNIDPKRILFVVHRENIARDAMNTFKNIIKNHTFGIFTGSDKDINSDYIFSTVQTIHKKEYREMFKPDTFDYIIIDEVHRAGADSYQKLMNYFTPNFLLGMSATPERSDNFDIYKMFDYNIAYEIRLQQAMEYNLLCPFHYYGISDFIVDGKTIDDKTKFNDLITTERINHIINKIELYGHSGNRVRGLIFCSRKTEAVELSIEFNKRGYRTCALTGDDSEIKRQKAIDKLESNDGDSLDYIFTVDIFNEGIDIPKVNQVIMLRPTQSAIVFVQQLGRGLRKSPSKDYVVIIDFIGNYEKNFLIPIALSGNYTYNKDTLRRFVSEGSLLMPGASTINFDLVSKKKIYESIDRAKFNDTKIIKDSYLHLKHKLGRIPNLADFDLYDSIDVLRIFQNKTFGSYHKFLIKNEKDYKIKFTPLQEKYLEYISSKFAAGKRIHELLAIKLCIEYQENIITRLKEQLLNEYKIKFKEVNYLPIINQLKQEFATGGAKTTFQDAVFIDDNLNTHHQLIELLQDNNFKTQLLEIIEFGINRYKKNYIHTYKDTDLCLYQKYTYEDVCRLLNWEVNAVPLNIGGYKYDQRTNTMPVFINHDHDANQGGKYLHRFVDASTLICFSKPNRSIDSDEIQRIYDEANNHLQIHLFVRKNKNDTTSKEFYYMGQMHAINEPFKVQLPDNKNSAIQFTYRLENEIRKELFDYIIQKY</sequence>
<dbReference type="Pfam" id="PF11907">
    <property type="entry name" value="DUF3427"/>
    <property type="match status" value="1"/>
</dbReference>
<dbReference type="Gene3D" id="3.30.870.10">
    <property type="entry name" value="Endonuclease Chain A"/>
    <property type="match status" value="1"/>
</dbReference>